<sequence>MFRFHKSLDIITLFHKPSSAASTRVLTLLKQASAEASSGATGDQASDHAQQNKSQRTEFQLDVTEETPTSDQLRSILEYLGPNKAGTLVKGATNEADAKKILSQTPDSFIRPLTVDWDNGRAVAGDNESEILRMLRSLPKETNTV</sequence>
<evidence type="ECO:0000256" key="6">
    <source>
        <dbReference type="ARBA" id="ARBA00023128"/>
    </source>
</evidence>
<evidence type="ECO:0000256" key="1">
    <source>
        <dbReference type="ARBA" id="ARBA00002963"/>
    </source>
</evidence>
<dbReference type="Pfam" id="PF07955">
    <property type="entry name" value="DUF1687"/>
    <property type="match status" value="1"/>
</dbReference>
<evidence type="ECO:0000313" key="8">
    <source>
        <dbReference type="EMBL" id="KZF20850.1"/>
    </source>
</evidence>
<evidence type="ECO:0000313" key="9">
    <source>
        <dbReference type="Proteomes" id="UP000076632"/>
    </source>
</evidence>
<dbReference type="PANTHER" id="PTHR28071:SF1">
    <property type="entry name" value="REDOX PROTEIN FMP46, MITOCHONDRIAL-RELATED"/>
    <property type="match status" value="1"/>
</dbReference>
<keyword evidence="4" id="KW-0809">Transit peptide</keyword>
<evidence type="ECO:0000256" key="7">
    <source>
        <dbReference type="SAM" id="MobiDB-lite"/>
    </source>
</evidence>
<dbReference type="EMBL" id="KV407462">
    <property type="protein sequence ID" value="KZF20850.1"/>
    <property type="molecule type" value="Genomic_DNA"/>
</dbReference>
<dbReference type="PANTHER" id="PTHR28071">
    <property type="entry name" value="REDOX PROTEIN FMP46, MITOCHONDRIAL-RELATED"/>
    <property type="match status" value="1"/>
</dbReference>
<comment type="subcellular location">
    <subcellularLocation>
        <location evidence="2">Mitochondrion</location>
    </subcellularLocation>
</comment>
<dbReference type="OMA" id="IVDWNNG"/>
<feature type="region of interest" description="Disordered" evidence="7">
    <location>
        <begin position="36"/>
        <end position="70"/>
    </location>
</feature>
<evidence type="ECO:0000256" key="4">
    <source>
        <dbReference type="ARBA" id="ARBA00022946"/>
    </source>
</evidence>
<dbReference type="SUPFAM" id="SSF52833">
    <property type="entry name" value="Thioredoxin-like"/>
    <property type="match status" value="1"/>
</dbReference>
<feature type="compositionally biased region" description="Polar residues" evidence="7">
    <location>
        <begin position="36"/>
        <end position="58"/>
    </location>
</feature>
<keyword evidence="5" id="KW-0560">Oxidoreductase</keyword>
<organism evidence="8 9">
    <name type="scientific">Xylona heveae (strain CBS 132557 / TC161)</name>
    <dbReference type="NCBI Taxonomy" id="1328760"/>
    <lineage>
        <taxon>Eukaryota</taxon>
        <taxon>Fungi</taxon>
        <taxon>Dikarya</taxon>
        <taxon>Ascomycota</taxon>
        <taxon>Pezizomycotina</taxon>
        <taxon>Xylonomycetes</taxon>
        <taxon>Xylonales</taxon>
        <taxon>Xylonaceae</taxon>
        <taxon>Xylona</taxon>
    </lineage>
</organism>
<evidence type="ECO:0000256" key="2">
    <source>
        <dbReference type="ARBA" id="ARBA00004173"/>
    </source>
</evidence>
<dbReference type="Gene3D" id="3.40.30.10">
    <property type="entry name" value="Glutaredoxin"/>
    <property type="match status" value="1"/>
</dbReference>
<dbReference type="InParanoid" id="A0A165FD95"/>
<comment type="function">
    <text evidence="1">Putative mitochondrial redox protein which could be involved in the reduction of small toxic molecules.</text>
</comment>
<dbReference type="GeneID" id="28899576"/>
<dbReference type="Proteomes" id="UP000076632">
    <property type="component" value="Unassembled WGS sequence"/>
</dbReference>
<comment type="similarity">
    <text evidence="3">Belongs to the FMP46 family.</text>
</comment>
<dbReference type="AlphaFoldDB" id="A0A165FD95"/>
<reference evidence="8 9" key="1">
    <citation type="journal article" date="2016" name="Fungal Biol.">
        <title>The genome of Xylona heveae provides a window into fungal endophytism.</title>
        <authorList>
            <person name="Gazis R."/>
            <person name="Kuo A."/>
            <person name="Riley R."/>
            <person name="LaButti K."/>
            <person name="Lipzen A."/>
            <person name="Lin J."/>
            <person name="Amirebrahimi M."/>
            <person name="Hesse C.N."/>
            <person name="Spatafora J.W."/>
            <person name="Henrissat B."/>
            <person name="Hainaut M."/>
            <person name="Grigoriev I.V."/>
            <person name="Hibbett D.S."/>
        </authorList>
    </citation>
    <scope>NUCLEOTIDE SEQUENCE [LARGE SCALE GENOMIC DNA]</scope>
    <source>
        <strain evidence="8 9">TC161</strain>
    </source>
</reference>
<accession>A0A165FD95</accession>
<dbReference type="GO" id="GO:0016491">
    <property type="term" value="F:oxidoreductase activity"/>
    <property type="evidence" value="ECO:0007669"/>
    <property type="project" value="UniProtKB-KW"/>
</dbReference>
<proteinExistence type="inferred from homology"/>
<keyword evidence="9" id="KW-1185">Reference proteome</keyword>
<gene>
    <name evidence="8" type="ORF">L228DRAFT_262730</name>
</gene>
<keyword evidence="6" id="KW-0496">Mitochondrion</keyword>
<dbReference type="RefSeq" id="XP_018186405.1">
    <property type="nucleotide sequence ID" value="XM_018334439.1"/>
</dbReference>
<evidence type="ECO:0000256" key="3">
    <source>
        <dbReference type="ARBA" id="ARBA00009734"/>
    </source>
</evidence>
<protein>
    <submittedName>
        <fullName evidence="8">DUF1687-domain-containing protein</fullName>
    </submittedName>
</protein>
<dbReference type="InterPro" id="IPR012882">
    <property type="entry name" value="Fmp46"/>
</dbReference>
<dbReference type="GO" id="GO:0005739">
    <property type="term" value="C:mitochondrion"/>
    <property type="evidence" value="ECO:0007669"/>
    <property type="project" value="UniProtKB-SubCell"/>
</dbReference>
<evidence type="ECO:0000256" key="5">
    <source>
        <dbReference type="ARBA" id="ARBA00023002"/>
    </source>
</evidence>
<dbReference type="InterPro" id="IPR036249">
    <property type="entry name" value="Thioredoxin-like_sf"/>
</dbReference>
<name>A0A165FD95_XYLHT</name>
<dbReference type="OrthoDB" id="59229at2759"/>